<organism evidence="2 3">
    <name type="scientific">Parthenolecanium corni</name>
    <dbReference type="NCBI Taxonomy" id="536013"/>
    <lineage>
        <taxon>Eukaryota</taxon>
        <taxon>Metazoa</taxon>
        <taxon>Ecdysozoa</taxon>
        <taxon>Arthropoda</taxon>
        <taxon>Hexapoda</taxon>
        <taxon>Insecta</taxon>
        <taxon>Pterygota</taxon>
        <taxon>Neoptera</taxon>
        <taxon>Paraneoptera</taxon>
        <taxon>Hemiptera</taxon>
        <taxon>Sternorrhyncha</taxon>
        <taxon>Coccoidea</taxon>
        <taxon>Coccidae</taxon>
        <taxon>Parthenolecanium</taxon>
    </lineage>
</organism>
<proteinExistence type="predicted"/>
<dbReference type="PANTHER" id="PTHR21274">
    <property type="entry name" value="MECKELIN"/>
    <property type="match status" value="1"/>
</dbReference>
<feature type="transmembrane region" description="Helical" evidence="1">
    <location>
        <begin position="501"/>
        <end position="522"/>
    </location>
</feature>
<dbReference type="InterPro" id="IPR019170">
    <property type="entry name" value="Meckelin"/>
</dbReference>
<feature type="transmembrane region" description="Helical" evidence="1">
    <location>
        <begin position="697"/>
        <end position="717"/>
    </location>
</feature>
<evidence type="ECO:0000256" key="1">
    <source>
        <dbReference type="SAM" id="Phobius"/>
    </source>
</evidence>
<reference evidence="2 3" key="1">
    <citation type="submission" date="2024-03" db="EMBL/GenBank/DDBJ databases">
        <title>Adaptation during the transition from Ophiocordyceps entomopathogen to insect associate is accompanied by gene loss and intensified selection.</title>
        <authorList>
            <person name="Ward C.M."/>
            <person name="Onetto C.A."/>
            <person name="Borneman A.R."/>
        </authorList>
    </citation>
    <scope>NUCLEOTIDE SEQUENCE [LARGE SCALE GENOMIC DNA]</scope>
    <source>
        <strain evidence="2">AWRI1</strain>
        <tissue evidence="2">Single Adult Female</tissue>
    </source>
</reference>
<sequence length="967" mass="110539">MRSFTSADEKLRMFAQSHFGCPNGNMSSRNWSTKFPYETPLSTTLSSPNQQKYTSAILNLTGKENLGMNLDSNGLESTSGNMATENQEACISCLLDKQKNQSVCSSTRSKGCSFGEIQVERDLQGKLLSNKICLPCLNGTTPNEKGDKCIPCLVPNCTCPAATHELLDLDVCAPKSELVSIPDEQGLYMVDFDHVHQIIKSHYLKTHLRSALYKCTKLKRSKSCQAVANMCVMLLYKDDQNGGPCRIFREYRYIPTTTTNSHLPWLYYGEGDASILLNRKKIETHYSLYSGAENSMLTFMAARYALDGSFLGLFRLSGSDLQLCPGVSRFMDTAFRFGSRYRHSCKLTAQELLQKAATNEFFDLYLLHFVDKSQPMLYAVPLVIANVSINAEIWNKDVDIAQWLLNRRFFFVDNVSGIAYSSEKYKIVSDVSPSVVRYLKSAKLWVKTRREKEDEGKIYPPFMILEYGELTHEDIETNANVEFVFSVDYQMDNDISHIIDVSIGILSAVVVVWSGIQTWSYCRRSGQVTIDMSTLVELALTCCGYFANMIFIVAACVAVHTLVFYKAQSVAYVMLPSEQLENTINKYLILAFLLKIVEVVRLICVQMKIDIFLIDWERPKATSGINSTEIQLQPVSIWRTYFVANEWNEIQTKRKTSLLLQMLITVLLLKVYGVENWTQADPDLHINRIPYVPESLLLRFGVILLIYLFVYLSQWLLMVGVYERYIKNGIQEFVDVCSMANVSVFILLQENYGYYIHGRSVHGYSDTDMQTILSQLRREEDDLVGRRGLLPGTEQQTFQIIIPKVLRTHYNKVMSQMNAIHNKQVGSTFRIKAVNKEDADKIIDAYNNMNKFLAAFLDHALKDLDYEVREKLFVEQLLDIEFCDSLDRGVFYIDNGHSFDGVLFYGNEGTFFIFDLMMFLCIDVFFHDILYAAILTLIITRIISWIRNHGGRRNLAKKTLVDDRFLI</sequence>
<feature type="transmembrane region" description="Helical" evidence="1">
    <location>
        <begin position="534"/>
        <end position="564"/>
    </location>
</feature>
<evidence type="ECO:0000313" key="3">
    <source>
        <dbReference type="Proteomes" id="UP001367676"/>
    </source>
</evidence>
<keyword evidence="1" id="KW-0812">Transmembrane</keyword>
<keyword evidence="1" id="KW-1133">Transmembrane helix</keyword>
<evidence type="ECO:0008006" key="4">
    <source>
        <dbReference type="Google" id="ProtNLM"/>
    </source>
</evidence>
<dbReference type="AlphaFoldDB" id="A0AAN9TDB6"/>
<dbReference type="EMBL" id="JBBCAQ010000032">
    <property type="protein sequence ID" value="KAK7584030.1"/>
    <property type="molecule type" value="Genomic_DNA"/>
</dbReference>
<feature type="transmembrane region" description="Helical" evidence="1">
    <location>
        <begin position="931"/>
        <end position="948"/>
    </location>
</feature>
<dbReference type="PANTHER" id="PTHR21274:SF0">
    <property type="entry name" value="MECKELIN"/>
    <property type="match status" value="1"/>
</dbReference>
<dbReference type="GO" id="GO:0060271">
    <property type="term" value="P:cilium assembly"/>
    <property type="evidence" value="ECO:0007669"/>
    <property type="project" value="InterPro"/>
</dbReference>
<accession>A0AAN9TDB6</accession>
<dbReference type="GO" id="GO:0036038">
    <property type="term" value="C:MKS complex"/>
    <property type="evidence" value="ECO:0007669"/>
    <property type="project" value="InterPro"/>
</dbReference>
<keyword evidence="1" id="KW-0472">Membrane</keyword>
<name>A0AAN9TDB6_9HEMI</name>
<dbReference type="Proteomes" id="UP001367676">
    <property type="component" value="Unassembled WGS sequence"/>
</dbReference>
<feature type="transmembrane region" description="Helical" evidence="1">
    <location>
        <begin position="584"/>
        <end position="604"/>
    </location>
</feature>
<keyword evidence="3" id="KW-1185">Reference proteome</keyword>
<dbReference type="Pfam" id="PF09773">
    <property type="entry name" value="Meckelin"/>
    <property type="match status" value="1"/>
</dbReference>
<gene>
    <name evidence="2" type="ORF">V9T40_004993</name>
</gene>
<protein>
    <recommendedName>
        <fullName evidence="4">Meckelin</fullName>
    </recommendedName>
</protein>
<evidence type="ECO:0000313" key="2">
    <source>
        <dbReference type="EMBL" id="KAK7584030.1"/>
    </source>
</evidence>
<comment type="caution">
    <text evidence="2">The sequence shown here is derived from an EMBL/GenBank/DDBJ whole genome shotgun (WGS) entry which is preliminary data.</text>
</comment>